<proteinExistence type="predicted"/>
<gene>
    <name evidence="2" type="ORF">LO50_17840</name>
</gene>
<feature type="compositionally biased region" description="Low complexity" evidence="1">
    <location>
        <begin position="50"/>
        <end position="60"/>
    </location>
</feature>
<dbReference type="AlphaFoldDB" id="A0A0D7E0F1"/>
<evidence type="ECO:0000256" key="1">
    <source>
        <dbReference type="SAM" id="MobiDB-lite"/>
    </source>
</evidence>
<accession>A0A0D7E0F1</accession>
<sequence length="128" mass="14047">MTPKAPNKPAELLSDLESIRALLGDDFPDEVPASAALDPDSIPLLSDIVEPAPAAPAASASDDEPRETSVRSAFRTLAERHIDHELRTAANLILQEVIDDFVPQIEAELKRRLESRIDRLVRTPPPRP</sequence>
<reference evidence="2 3" key="1">
    <citation type="submission" date="2014-11" db="EMBL/GenBank/DDBJ databases">
        <title>Genomics and ecophysiology of heterotrophic nitrogen fixing bacteria isolated from estuarine surface water.</title>
        <authorList>
            <person name="Bentzon-Tilia M."/>
            <person name="Severin I."/>
            <person name="Hansen L.H."/>
            <person name="Riemann L."/>
        </authorList>
    </citation>
    <scope>NUCLEOTIDE SEQUENCE [LARGE SCALE GENOMIC DNA]</scope>
    <source>
        <strain evidence="2 3">BAL361</strain>
    </source>
</reference>
<dbReference type="Proteomes" id="UP000032439">
    <property type="component" value="Unassembled WGS sequence"/>
</dbReference>
<name>A0A0D7E0F1_STUST</name>
<dbReference type="RefSeq" id="WP_003298196.1">
    <property type="nucleotide sequence ID" value="NZ_JXXD01000177.1"/>
</dbReference>
<organism evidence="2 3">
    <name type="scientific">Stutzerimonas stutzeri</name>
    <name type="common">Pseudomonas stutzeri</name>
    <dbReference type="NCBI Taxonomy" id="316"/>
    <lineage>
        <taxon>Bacteria</taxon>
        <taxon>Pseudomonadati</taxon>
        <taxon>Pseudomonadota</taxon>
        <taxon>Gammaproteobacteria</taxon>
        <taxon>Pseudomonadales</taxon>
        <taxon>Pseudomonadaceae</taxon>
        <taxon>Stutzerimonas</taxon>
    </lineage>
</organism>
<evidence type="ECO:0000313" key="3">
    <source>
        <dbReference type="Proteomes" id="UP000032439"/>
    </source>
</evidence>
<feature type="region of interest" description="Disordered" evidence="1">
    <location>
        <begin position="48"/>
        <end position="70"/>
    </location>
</feature>
<evidence type="ECO:0000313" key="2">
    <source>
        <dbReference type="EMBL" id="KIZ34299.1"/>
    </source>
</evidence>
<comment type="caution">
    <text evidence="2">The sequence shown here is derived from an EMBL/GenBank/DDBJ whole genome shotgun (WGS) entry which is preliminary data.</text>
</comment>
<dbReference type="EMBL" id="JXXD01000177">
    <property type="protein sequence ID" value="KIZ34299.1"/>
    <property type="molecule type" value="Genomic_DNA"/>
</dbReference>
<dbReference type="PATRIC" id="fig|316.110.peg.1610"/>
<protein>
    <submittedName>
        <fullName evidence="2">DNA polymerase III subunit chi</fullName>
    </submittedName>
</protein>